<dbReference type="InterPro" id="IPR053134">
    <property type="entry name" value="RNA-dir_DNA_polymerase"/>
</dbReference>
<dbReference type="AlphaFoldDB" id="A0A0J7K417"/>
<dbReference type="Proteomes" id="UP000036403">
    <property type="component" value="Unassembled WGS sequence"/>
</dbReference>
<proteinExistence type="predicted"/>
<dbReference type="SUPFAM" id="SSF56672">
    <property type="entry name" value="DNA/RNA polymerases"/>
    <property type="match status" value="1"/>
</dbReference>
<evidence type="ECO:0000256" key="1">
    <source>
        <dbReference type="SAM" id="MobiDB-lite"/>
    </source>
</evidence>
<gene>
    <name evidence="3" type="ORF">RF55_16664</name>
</gene>
<dbReference type="InterPro" id="IPR043502">
    <property type="entry name" value="DNA/RNA_pol_sf"/>
</dbReference>
<dbReference type="OrthoDB" id="7701233at2759"/>
<dbReference type="GO" id="GO:0071897">
    <property type="term" value="P:DNA biosynthetic process"/>
    <property type="evidence" value="ECO:0007669"/>
    <property type="project" value="UniProtKB-ARBA"/>
</dbReference>
<protein>
    <submittedName>
        <fullName evidence="3">Krab-a domain-containing protein</fullName>
    </submittedName>
</protein>
<dbReference type="PaxDb" id="67767-A0A0J7K417"/>
<evidence type="ECO:0000313" key="4">
    <source>
        <dbReference type="Proteomes" id="UP000036403"/>
    </source>
</evidence>
<dbReference type="PANTHER" id="PTHR24559:SF435">
    <property type="entry name" value="RIBONUCLEASE H"/>
    <property type="match status" value="1"/>
</dbReference>
<dbReference type="Gene3D" id="3.10.10.10">
    <property type="entry name" value="HIV Type 1 Reverse Transcriptase, subunit A, domain 1"/>
    <property type="match status" value="1"/>
</dbReference>
<name>A0A0J7K417_LASNI</name>
<dbReference type="EMBL" id="LBMM01014788">
    <property type="protein sequence ID" value="KMQ85049.1"/>
    <property type="molecule type" value="Genomic_DNA"/>
</dbReference>
<evidence type="ECO:0000259" key="2">
    <source>
        <dbReference type="Pfam" id="PF00078"/>
    </source>
</evidence>
<dbReference type="InterPro" id="IPR000477">
    <property type="entry name" value="RT_dom"/>
</dbReference>
<dbReference type="CDD" id="cd01647">
    <property type="entry name" value="RT_LTR"/>
    <property type="match status" value="1"/>
</dbReference>
<sequence length="258" mass="29635">MFIMEMNDDCLLGVDFLKNMNLENVFGFAFGFPESNREQTLSCSRIQDSSERVPSILKEFYVNNSVNLNETQRDVFVDFLREHQDVFSGEIVSGNCEIVKHVINIKDSSPIKQVPRPISIHMQKEVDEIIEEMKEQKVIKESQSPWVSPAVLVRKKDGTIRFCVDYRRLNAVTIKDPLPRIDDILDQLSGNSWFSTLDLKSGYWQIKIRPEDREKTAFSVGRSDARNRSQATRNRSGENDAHKRKPRTCELGVSASFG</sequence>
<dbReference type="Gene3D" id="3.30.70.270">
    <property type="match status" value="1"/>
</dbReference>
<keyword evidence="4" id="KW-1185">Reference proteome</keyword>
<dbReference type="PANTHER" id="PTHR24559">
    <property type="entry name" value="TRANSPOSON TY3-I GAG-POL POLYPROTEIN"/>
    <property type="match status" value="1"/>
</dbReference>
<dbReference type="InterPro" id="IPR043128">
    <property type="entry name" value="Rev_trsase/Diguanyl_cyclase"/>
</dbReference>
<evidence type="ECO:0000313" key="3">
    <source>
        <dbReference type="EMBL" id="KMQ85049.1"/>
    </source>
</evidence>
<dbReference type="Pfam" id="PF00078">
    <property type="entry name" value="RVT_1"/>
    <property type="match status" value="1"/>
</dbReference>
<accession>A0A0J7K417</accession>
<organism evidence="3 4">
    <name type="scientific">Lasius niger</name>
    <name type="common">Black garden ant</name>
    <dbReference type="NCBI Taxonomy" id="67767"/>
    <lineage>
        <taxon>Eukaryota</taxon>
        <taxon>Metazoa</taxon>
        <taxon>Ecdysozoa</taxon>
        <taxon>Arthropoda</taxon>
        <taxon>Hexapoda</taxon>
        <taxon>Insecta</taxon>
        <taxon>Pterygota</taxon>
        <taxon>Neoptera</taxon>
        <taxon>Endopterygota</taxon>
        <taxon>Hymenoptera</taxon>
        <taxon>Apocrita</taxon>
        <taxon>Aculeata</taxon>
        <taxon>Formicoidea</taxon>
        <taxon>Formicidae</taxon>
        <taxon>Formicinae</taxon>
        <taxon>Lasius</taxon>
        <taxon>Lasius</taxon>
    </lineage>
</organism>
<feature type="domain" description="Reverse transcriptase" evidence="2">
    <location>
        <begin position="153"/>
        <end position="223"/>
    </location>
</feature>
<feature type="region of interest" description="Disordered" evidence="1">
    <location>
        <begin position="215"/>
        <end position="258"/>
    </location>
</feature>
<comment type="caution">
    <text evidence="3">The sequence shown here is derived from an EMBL/GenBank/DDBJ whole genome shotgun (WGS) entry which is preliminary data.</text>
</comment>
<reference evidence="3 4" key="1">
    <citation type="submission" date="2015-04" db="EMBL/GenBank/DDBJ databases">
        <title>Lasius niger genome sequencing.</title>
        <authorList>
            <person name="Konorov E.A."/>
            <person name="Nikitin M.A."/>
            <person name="Kirill M.V."/>
            <person name="Chang P."/>
        </authorList>
    </citation>
    <scope>NUCLEOTIDE SEQUENCE [LARGE SCALE GENOMIC DNA]</scope>
    <source>
        <tissue evidence="3">Whole</tissue>
    </source>
</reference>